<dbReference type="Gene3D" id="3.40.50.1970">
    <property type="match status" value="1"/>
</dbReference>
<keyword evidence="2" id="KW-0560">Oxidoreductase</keyword>
<dbReference type="CDD" id="cd14863">
    <property type="entry name" value="Fe-ADH-like"/>
    <property type="match status" value="1"/>
</dbReference>
<dbReference type="Proteomes" id="UP000198915">
    <property type="component" value="Unassembled WGS sequence"/>
</dbReference>
<gene>
    <name evidence="6" type="ORF">SAMN05518846_12227</name>
</gene>
<protein>
    <submittedName>
        <fullName evidence="6">Alcohol dehydrogenase, class IV</fullName>
    </submittedName>
</protein>
<evidence type="ECO:0000256" key="1">
    <source>
        <dbReference type="ARBA" id="ARBA00007358"/>
    </source>
</evidence>
<evidence type="ECO:0000313" key="7">
    <source>
        <dbReference type="Proteomes" id="UP000198915"/>
    </source>
</evidence>
<evidence type="ECO:0000313" key="6">
    <source>
        <dbReference type="EMBL" id="SFK86916.1"/>
    </source>
</evidence>
<dbReference type="Gene3D" id="1.20.1090.10">
    <property type="entry name" value="Dehydroquinate synthase-like - alpha domain"/>
    <property type="match status" value="1"/>
</dbReference>
<sequence length="406" mass="43525">MTIASSRFGVRTEVINGAGVRSMLPELLRGLGARRAVLFTDQGLNRAGITDKITELFQEMPESVQLVGVFDEIEQDAKAENINKAAMFVKECQGDALIALGGGSVLDACKATKWLLHKNHPDIRDLMQGSTRETWPQVQPIPIPHIAIPTTAGTGSEVSPIAVVYNDRLQIKTNLSSPFISADIALLDPELTVGLPPRITAFTGYDALTHAVEAYFSPRANPMTDAFALHATKIIVENLPKAVSTGTDLQARSNMLMASAMAITSFSLAITAIPVHNMAHAFGAKIGIPHGLANAVLLPNVMGALPHLYLPRINGFAEALGLSVYDVEPKACLQQVIAFIRELRSGIGLPDTFAEFGFDEKRIADMVPAVLSDPTALAFKIPSDTIVQICQEVAAAPLSVQEESSR</sequence>
<reference evidence="7" key="1">
    <citation type="submission" date="2016-10" db="EMBL/GenBank/DDBJ databases">
        <authorList>
            <person name="Varghese N."/>
            <person name="Submissions S."/>
        </authorList>
    </citation>
    <scope>NUCLEOTIDE SEQUENCE [LARGE SCALE GENOMIC DNA]</scope>
    <source>
        <strain evidence="7">OK042</strain>
    </source>
</reference>
<dbReference type="GO" id="GO:0046872">
    <property type="term" value="F:metal ion binding"/>
    <property type="evidence" value="ECO:0007669"/>
    <property type="project" value="InterPro"/>
</dbReference>
<dbReference type="STRING" id="1884381.SAMN05518846_12227"/>
<dbReference type="InterPro" id="IPR001670">
    <property type="entry name" value="ADH_Fe/GldA"/>
</dbReference>
<dbReference type="RefSeq" id="WP_092276046.1">
    <property type="nucleotide sequence ID" value="NZ_FORT01000022.1"/>
</dbReference>
<feature type="domain" description="Fe-containing alcohol dehydrogenase-like C-terminal" evidence="5">
    <location>
        <begin position="200"/>
        <end position="375"/>
    </location>
</feature>
<feature type="domain" description="Alcohol dehydrogenase iron-type/glycerol dehydrogenase GldA" evidence="4">
    <location>
        <begin position="12"/>
        <end position="189"/>
    </location>
</feature>
<dbReference type="InterPro" id="IPR039697">
    <property type="entry name" value="Alcohol_dehydrogenase_Fe"/>
</dbReference>
<evidence type="ECO:0000256" key="2">
    <source>
        <dbReference type="ARBA" id="ARBA00023002"/>
    </source>
</evidence>
<dbReference type="PANTHER" id="PTHR11496:SF102">
    <property type="entry name" value="ALCOHOL DEHYDROGENASE 4"/>
    <property type="match status" value="1"/>
</dbReference>
<dbReference type="Pfam" id="PF25137">
    <property type="entry name" value="ADH_Fe_C"/>
    <property type="match status" value="1"/>
</dbReference>
<keyword evidence="3" id="KW-0520">NAD</keyword>
<dbReference type="FunFam" id="3.40.50.1970:FF:000003">
    <property type="entry name" value="Alcohol dehydrogenase, iron-containing"/>
    <property type="match status" value="1"/>
</dbReference>
<dbReference type="PROSITE" id="PS00913">
    <property type="entry name" value="ADH_IRON_1"/>
    <property type="match status" value="1"/>
</dbReference>
<evidence type="ECO:0000259" key="4">
    <source>
        <dbReference type="Pfam" id="PF00465"/>
    </source>
</evidence>
<evidence type="ECO:0000256" key="3">
    <source>
        <dbReference type="ARBA" id="ARBA00023027"/>
    </source>
</evidence>
<proteinExistence type="inferred from homology"/>
<dbReference type="AlphaFoldDB" id="A0A1I4D419"/>
<dbReference type="PANTHER" id="PTHR11496">
    <property type="entry name" value="ALCOHOL DEHYDROGENASE"/>
    <property type="match status" value="1"/>
</dbReference>
<evidence type="ECO:0000259" key="5">
    <source>
        <dbReference type="Pfam" id="PF25137"/>
    </source>
</evidence>
<accession>A0A1I4D419</accession>
<dbReference type="SUPFAM" id="SSF56796">
    <property type="entry name" value="Dehydroquinate synthase-like"/>
    <property type="match status" value="1"/>
</dbReference>
<organism evidence="6 7">
    <name type="scientific">Brevibacillus centrosporus</name>
    <dbReference type="NCBI Taxonomy" id="54910"/>
    <lineage>
        <taxon>Bacteria</taxon>
        <taxon>Bacillati</taxon>
        <taxon>Bacillota</taxon>
        <taxon>Bacilli</taxon>
        <taxon>Bacillales</taxon>
        <taxon>Paenibacillaceae</taxon>
        <taxon>Brevibacillus</taxon>
    </lineage>
</organism>
<dbReference type="InterPro" id="IPR018211">
    <property type="entry name" value="ADH_Fe_CS"/>
</dbReference>
<dbReference type="InterPro" id="IPR056798">
    <property type="entry name" value="ADH_Fe_C"/>
</dbReference>
<name>A0A1I4D419_9BACL</name>
<dbReference type="GO" id="GO:0004022">
    <property type="term" value="F:alcohol dehydrogenase (NAD+) activity"/>
    <property type="evidence" value="ECO:0007669"/>
    <property type="project" value="TreeGrafter"/>
</dbReference>
<keyword evidence="7" id="KW-1185">Reference proteome</keyword>
<dbReference type="EMBL" id="FORT01000022">
    <property type="protein sequence ID" value="SFK86916.1"/>
    <property type="molecule type" value="Genomic_DNA"/>
</dbReference>
<comment type="similarity">
    <text evidence="1">Belongs to the iron-containing alcohol dehydrogenase family.</text>
</comment>
<dbReference type="Pfam" id="PF00465">
    <property type="entry name" value="Fe-ADH"/>
    <property type="match status" value="1"/>
</dbReference>